<dbReference type="EMBL" id="JPOS01000003">
    <property type="protein sequence ID" value="KGE89710.1"/>
    <property type="molecule type" value="Genomic_DNA"/>
</dbReference>
<evidence type="ECO:0000313" key="2">
    <source>
        <dbReference type="Proteomes" id="UP000029736"/>
    </source>
</evidence>
<dbReference type="OrthoDB" id="1507902at2"/>
<proteinExistence type="predicted"/>
<sequence>MKKMVLTVGVLFVIQSVYCQIETIGDWIVSVNAGIEAHDKRLFDYARPEKEALLRKQPEFWGTYHFGVKARRKVWQGKRFSNLIGLGVNYENSTFLRPFDQGHFGDFREILLVADNYEKILAPLSISAFYELGGHWLISVELANNLLVFRSIDNTTSNNSISFPYTESTFELDDIQLRLGVNYRSGNFIIGLRSRVANFQKIDRVIFNRIVKDPRTDQTWECYNPLRFDLTVGYTW</sequence>
<keyword evidence="2" id="KW-1185">Reference proteome</keyword>
<evidence type="ECO:0008006" key="3">
    <source>
        <dbReference type="Google" id="ProtNLM"/>
    </source>
</evidence>
<accession>A0A098SC46</accession>
<dbReference type="RefSeq" id="WP_044215892.1">
    <property type="nucleotide sequence ID" value="NZ_JBKAGJ010000005.1"/>
</dbReference>
<evidence type="ECO:0000313" key="1">
    <source>
        <dbReference type="EMBL" id="KGE89710.1"/>
    </source>
</evidence>
<protein>
    <recommendedName>
        <fullName evidence="3">Outer membrane protein beta-barrel domain-containing protein</fullName>
    </recommendedName>
</protein>
<comment type="caution">
    <text evidence="1">The sequence shown here is derived from an EMBL/GenBank/DDBJ whole genome shotgun (WGS) entry which is preliminary data.</text>
</comment>
<dbReference type="Proteomes" id="UP000029736">
    <property type="component" value="Unassembled WGS sequence"/>
</dbReference>
<reference evidence="1 2" key="1">
    <citation type="journal article" date="2014" name="Int. J. Syst. Evol. Microbiol.">
        <title>Phaeodactylibacter xiamenensis gen. nov., sp. nov., a member of the family Saprospiraceae isolated from the marine alga Phaeodactylum tricornutum.</title>
        <authorList>
            <person name="Chen Z.Jr."/>
            <person name="Lei X."/>
            <person name="Lai Q."/>
            <person name="Li Y."/>
            <person name="Zhang B."/>
            <person name="Zhang J."/>
            <person name="Zhang H."/>
            <person name="Yang L."/>
            <person name="Zheng W."/>
            <person name="Tian Y."/>
            <person name="Yu Z."/>
            <person name="Xu H.Jr."/>
            <person name="Zheng T."/>
        </authorList>
    </citation>
    <scope>NUCLEOTIDE SEQUENCE [LARGE SCALE GENOMIC DNA]</scope>
    <source>
        <strain evidence="1 2">KD52</strain>
    </source>
</reference>
<name>A0A098SC46_9BACT</name>
<gene>
    <name evidence="1" type="ORF">IX84_01380</name>
</gene>
<organism evidence="1 2">
    <name type="scientific">Phaeodactylibacter xiamenensis</name>
    <dbReference type="NCBI Taxonomy" id="1524460"/>
    <lineage>
        <taxon>Bacteria</taxon>
        <taxon>Pseudomonadati</taxon>
        <taxon>Bacteroidota</taxon>
        <taxon>Saprospiria</taxon>
        <taxon>Saprospirales</taxon>
        <taxon>Haliscomenobacteraceae</taxon>
        <taxon>Phaeodactylibacter</taxon>
    </lineage>
</organism>
<dbReference type="AlphaFoldDB" id="A0A098SC46"/>